<dbReference type="Gene3D" id="3.30.559.30">
    <property type="entry name" value="Nonribosomal peptide synthetase, condensation domain"/>
    <property type="match status" value="1"/>
</dbReference>
<dbReference type="Gene3D" id="3.30.559.10">
    <property type="entry name" value="Chloramphenicol acetyltransferase-like domain"/>
    <property type="match status" value="1"/>
</dbReference>
<protein>
    <recommendedName>
        <fullName evidence="3">Condensation domain-containing protein</fullName>
    </recommendedName>
</protein>
<name>A0A6A6BW69_ZASCE</name>
<dbReference type="GO" id="GO:0005737">
    <property type="term" value="C:cytoplasm"/>
    <property type="evidence" value="ECO:0007669"/>
    <property type="project" value="TreeGrafter"/>
</dbReference>
<keyword evidence="5" id="KW-1185">Reference proteome</keyword>
<dbReference type="GO" id="GO:0003824">
    <property type="term" value="F:catalytic activity"/>
    <property type="evidence" value="ECO:0007669"/>
    <property type="project" value="InterPro"/>
</dbReference>
<proteinExistence type="predicted"/>
<dbReference type="EMBL" id="ML993829">
    <property type="protein sequence ID" value="KAF2158278.1"/>
    <property type="molecule type" value="Genomic_DNA"/>
</dbReference>
<dbReference type="Pfam" id="PF00668">
    <property type="entry name" value="Condensation"/>
    <property type="match status" value="1"/>
</dbReference>
<dbReference type="InterPro" id="IPR001242">
    <property type="entry name" value="Condensation_dom"/>
</dbReference>
<reference evidence="4" key="1">
    <citation type="journal article" date="2020" name="Stud. Mycol.">
        <title>101 Dothideomycetes genomes: a test case for predicting lifestyles and emergence of pathogens.</title>
        <authorList>
            <person name="Haridas S."/>
            <person name="Albert R."/>
            <person name="Binder M."/>
            <person name="Bloem J."/>
            <person name="Labutti K."/>
            <person name="Salamov A."/>
            <person name="Andreopoulos B."/>
            <person name="Baker S."/>
            <person name="Barry K."/>
            <person name="Bills G."/>
            <person name="Bluhm B."/>
            <person name="Cannon C."/>
            <person name="Castanera R."/>
            <person name="Culley D."/>
            <person name="Daum C."/>
            <person name="Ezra D."/>
            <person name="Gonzalez J."/>
            <person name="Henrissat B."/>
            <person name="Kuo A."/>
            <person name="Liang C."/>
            <person name="Lipzen A."/>
            <person name="Lutzoni F."/>
            <person name="Magnuson J."/>
            <person name="Mondo S."/>
            <person name="Nolan M."/>
            <person name="Ohm R."/>
            <person name="Pangilinan J."/>
            <person name="Park H.-J."/>
            <person name="Ramirez L."/>
            <person name="Alfaro M."/>
            <person name="Sun H."/>
            <person name="Tritt A."/>
            <person name="Yoshinaga Y."/>
            <person name="Zwiers L.-H."/>
            <person name="Turgeon B."/>
            <person name="Goodwin S."/>
            <person name="Spatafora J."/>
            <person name="Crous P."/>
            <person name="Grigoriev I."/>
        </authorList>
    </citation>
    <scope>NUCLEOTIDE SEQUENCE</scope>
    <source>
        <strain evidence="4">ATCC 36951</strain>
    </source>
</reference>
<dbReference type="SUPFAM" id="SSF56801">
    <property type="entry name" value="Acetyl-CoA synthetase-like"/>
    <property type="match status" value="1"/>
</dbReference>
<dbReference type="GeneID" id="54563510"/>
<feature type="domain" description="Condensation" evidence="3">
    <location>
        <begin position="1"/>
        <end position="318"/>
    </location>
</feature>
<evidence type="ECO:0000256" key="1">
    <source>
        <dbReference type="ARBA" id="ARBA00022450"/>
    </source>
</evidence>
<evidence type="ECO:0000313" key="5">
    <source>
        <dbReference type="Proteomes" id="UP000799537"/>
    </source>
</evidence>
<dbReference type="SUPFAM" id="SSF52777">
    <property type="entry name" value="CoA-dependent acyltransferases"/>
    <property type="match status" value="2"/>
</dbReference>
<dbReference type="GO" id="GO:0043041">
    <property type="term" value="P:amino acid activation for nonribosomal peptide biosynthetic process"/>
    <property type="evidence" value="ECO:0007669"/>
    <property type="project" value="TreeGrafter"/>
</dbReference>
<dbReference type="PANTHER" id="PTHR45527:SF1">
    <property type="entry name" value="FATTY ACID SYNTHASE"/>
    <property type="match status" value="1"/>
</dbReference>
<keyword evidence="2" id="KW-0597">Phosphoprotein</keyword>
<sequence length="374" mass="41766">PLSRAAIISRNDGVRRDLVWTAHHSVYDGWSINKMTELLARLIQGETRLAPVPASRFIAYLSRQDQEKTTAFWRTHLQDASWSRFPPLPSPQYSADPRDLLHSQLNVSQISGEVTTPTILRAAWALLVSTYTGAEESVTSIVLSGRMAPVEGITDLVAPTVTSVPFRVSTSRDRSVRDFLADVQDRAIEMIPYEHTGIQNIRRIVPDLGPEFDPGHSFIVQPAEESEMATSIPYTELERSTTSGNAFDAYPLTVECTMGLKTNTVGIELSYDRKVVAPGDAQRLLTYFDHFVQELSRNAEADQSLEHLQLQLAEDKAQLCKWNSVMPPRIERCIHDLVGEQITARPAATAISAWDGEMTYGELDDASRRLAHHL</sequence>
<keyword evidence="1" id="KW-0596">Phosphopantetheine</keyword>
<accession>A0A6A6BW69</accession>
<dbReference type="Gene3D" id="3.40.50.12780">
    <property type="entry name" value="N-terminal domain of ligase-like"/>
    <property type="match status" value="1"/>
</dbReference>
<dbReference type="GO" id="GO:0031177">
    <property type="term" value="F:phosphopantetheine binding"/>
    <property type="evidence" value="ECO:0007669"/>
    <property type="project" value="TreeGrafter"/>
</dbReference>
<feature type="non-terminal residue" evidence="4">
    <location>
        <position position="374"/>
    </location>
</feature>
<dbReference type="CDD" id="cd19545">
    <property type="entry name" value="FUM14_C_NRPS-like"/>
    <property type="match status" value="1"/>
</dbReference>
<organism evidence="4 5">
    <name type="scientific">Zasmidium cellare ATCC 36951</name>
    <dbReference type="NCBI Taxonomy" id="1080233"/>
    <lineage>
        <taxon>Eukaryota</taxon>
        <taxon>Fungi</taxon>
        <taxon>Dikarya</taxon>
        <taxon>Ascomycota</taxon>
        <taxon>Pezizomycotina</taxon>
        <taxon>Dothideomycetes</taxon>
        <taxon>Dothideomycetidae</taxon>
        <taxon>Mycosphaerellales</taxon>
        <taxon>Mycosphaerellaceae</taxon>
        <taxon>Zasmidium</taxon>
    </lineage>
</organism>
<evidence type="ECO:0000313" key="4">
    <source>
        <dbReference type="EMBL" id="KAF2158278.1"/>
    </source>
</evidence>
<feature type="non-terminal residue" evidence="4">
    <location>
        <position position="1"/>
    </location>
</feature>
<gene>
    <name evidence="4" type="ORF">M409DRAFT_31622</name>
</gene>
<dbReference type="InterPro" id="IPR023213">
    <property type="entry name" value="CAT-like_dom_sf"/>
</dbReference>
<evidence type="ECO:0000256" key="2">
    <source>
        <dbReference type="ARBA" id="ARBA00022553"/>
    </source>
</evidence>
<dbReference type="InterPro" id="IPR042099">
    <property type="entry name" value="ANL_N_sf"/>
</dbReference>
<dbReference type="OrthoDB" id="416786at2759"/>
<dbReference type="GO" id="GO:0044550">
    <property type="term" value="P:secondary metabolite biosynthetic process"/>
    <property type="evidence" value="ECO:0007669"/>
    <property type="project" value="TreeGrafter"/>
</dbReference>
<dbReference type="RefSeq" id="XP_033659167.1">
    <property type="nucleotide sequence ID" value="XM_033810238.1"/>
</dbReference>
<dbReference type="PANTHER" id="PTHR45527">
    <property type="entry name" value="NONRIBOSOMAL PEPTIDE SYNTHETASE"/>
    <property type="match status" value="1"/>
</dbReference>
<dbReference type="Proteomes" id="UP000799537">
    <property type="component" value="Unassembled WGS sequence"/>
</dbReference>
<evidence type="ECO:0000259" key="3">
    <source>
        <dbReference type="Pfam" id="PF00668"/>
    </source>
</evidence>
<dbReference type="AlphaFoldDB" id="A0A6A6BW69"/>